<comment type="catalytic activity">
    <reaction evidence="7">
        <text>(2E)-4-hydroxy-3-methylbut-2-enyl diphosphate + oxidized [flavodoxin] + H2O + 2 H(+) = 2-C-methyl-D-erythritol 2,4-cyclic diphosphate + reduced [flavodoxin]</text>
        <dbReference type="Rhea" id="RHEA:43604"/>
        <dbReference type="Rhea" id="RHEA-COMP:10622"/>
        <dbReference type="Rhea" id="RHEA-COMP:10623"/>
        <dbReference type="ChEBI" id="CHEBI:15377"/>
        <dbReference type="ChEBI" id="CHEBI:15378"/>
        <dbReference type="ChEBI" id="CHEBI:57618"/>
        <dbReference type="ChEBI" id="CHEBI:58210"/>
        <dbReference type="ChEBI" id="CHEBI:58483"/>
        <dbReference type="ChEBI" id="CHEBI:128753"/>
        <dbReference type="EC" id="1.17.7.3"/>
    </reaction>
</comment>
<protein>
    <recommendedName>
        <fullName evidence="7">4-hydroxy-3-methylbut-2-en-1-yl diphosphate synthase (flavodoxin)</fullName>
        <ecNumber evidence="7">1.17.7.3</ecNumber>
    </recommendedName>
    <alternativeName>
        <fullName evidence="7">1-hydroxy-2-methyl-2-(E)-butenyl 4-diphosphate synthase</fullName>
    </alternativeName>
</protein>
<comment type="pathway">
    <text evidence="7">Isoprenoid biosynthesis; isopentenyl diphosphate biosynthesis via DXP pathway; isopentenyl diphosphate from 1-deoxy-D-xylulose 5-phosphate: step 5/6.</text>
</comment>
<comment type="cofactor">
    <cofactor evidence="7">
        <name>[4Fe-4S] cluster</name>
        <dbReference type="ChEBI" id="CHEBI:49883"/>
    </cofactor>
    <text evidence="7">Binds 1 [4Fe-4S] cluster.</text>
</comment>
<keyword evidence="11" id="KW-1185">Reference proteome</keyword>
<dbReference type="Gene3D" id="3.30.413.10">
    <property type="entry name" value="Sulfite Reductase Hemoprotein, domain 1"/>
    <property type="match status" value="1"/>
</dbReference>
<feature type="binding site" evidence="7">
    <location>
        <position position="613"/>
    </location>
    <ligand>
        <name>[4Fe-4S] cluster</name>
        <dbReference type="ChEBI" id="CHEBI:49883"/>
    </ligand>
</feature>
<evidence type="ECO:0000259" key="8">
    <source>
        <dbReference type="Pfam" id="PF04551"/>
    </source>
</evidence>
<feature type="binding site" evidence="7">
    <location>
        <position position="582"/>
    </location>
    <ligand>
        <name>[4Fe-4S] cluster</name>
        <dbReference type="ChEBI" id="CHEBI:49883"/>
    </ligand>
</feature>
<dbReference type="GO" id="GO:0046429">
    <property type="term" value="F:4-hydroxy-3-methylbut-2-en-1-yl diphosphate synthase activity (ferredoxin)"/>
    <property type="evidence" value="ECO:0007669"/>
    <property type="project" value="UniProtKB-EC"/>
</dbReference>
<evidence type="ECO:0000256" key="7">
    <source>
        <dbReference type="HAMAP-Rule" id="MF_00159"/>
    </source>
</evidence>
<dbReference type="Pfam" id="PF04551">
    <property type="entry name" value="GcpE"/>
    <property type="match status" value="1"/>
</dbReference>
<dbReference type="PIRSF" id="PIRSF037336">
    <property type="entry name" value="IspG_like"/>
    <property type="match status" value="1"/>
</dbReference>
<dbReference type="NCBIfam" id="TIGR00612">
    <property type="entry name" value="ispG_gcpE"/>
    <property type="match status" value="1"/>
</dbReference>
<evidence type="ECO:0000313" key="11">
    <source>
        <dbReference type="Proteomes" id="UP001597511"/>
    </source>
</evidence>
<evidence type="ECO:0000259" key="9">
    <source>
        <dbReference type="Pfam" id="PF26540"/>
    </source>
</evidence>
<feature type="domain" description="IspG C-terminal" evidence="9">
    <location>
        <begin position="575"/>
        <end position="663"/>
    </location>
</feature>
<feature type="binding site" evidence="7">
    <location>
        <position position="579"/>
    </location>
    <ligand>
        <name>[4Fe-4S] cluster</name>
        <dbReference type="ChEBI" id="CHEBI:49883"/>
    </ligand>
</feature>
<dbReference type="Pfam" id="PF26540">
    <property type="entry name" value="GcpE_C"/>
    <property type="match status" value="1"/>
</dbReference>
<dbReference type="PANTHER" id="PTHR30454">
    <property type="entry name" value="4-HYDROXY-3-METHYLBUT-2-EN-1-YL DIPHOSPHATE SYNTHASE"/>
    <property type="match status" value="1"/>
</dbReference>
<evidence type="ECO:0000256" key="3">
    <source>
        <dbReference type="ARBA" id="ARBA00023002"/>
    </source>
</evidence>
<reference evidence="11" key="1">
    <citation type="journal article" date="2019" name="Int. J. Syst. Evol. Microbiol.">
        <title>The Global Catalogue of Microorganisms (GCM) 10K type strain sequencing project: providing services to taxonomists for standard genome sequencing and annotation.</title>
        <authorList>
            <consortium name="The Broad Institute Genomics Platform"/>
            <consortium name="The Broad Institute Genome Sequencing Center for Infectious Disease"/>
            <person name="Wu L."/>
            <person name="Ma J."/>
        </authorList>
    </citation>
    <scope>NUCLEOTIDE SEQUENCE [LARGE SCALE GENOMIC DNA]</scope>
    <source>
        <strain evidence="11">KCTC 23299</strain>
    </source>
</reference>
<keyword evidence="4 7" id="KW-0408">Iron</keyword>
<comment type="similarity">
    <text evidence="7">Belongs to the IspG family.</text>
</comment>
<dbReference type="HAMAP" id="MF_00159">
    <property type="entry name" value="IspG"/>
    <property type="match status" value="1"/>
</dbReference>
<sequence>MQLYTTSLTQYKRLATREVKVGDLLLGNFHPIRLQTMTTKDTMDTMGTVEESIRSIEAGAELIRITAPSKKEAENLLVIKNELRKRGYNTPIVADIHFTPNAAEIAARIIEKVRVNPGNYVDKKKFELIDYTDADYAEEIERIQERFTPLVKICKEYGTAMRIGTNHGSLSDRIMSRYGDTPMGMVESAMEFLRIARYENYHNIVLSMKASNPQVMVQAYRLLVKTMQEEFNECYPLHLGVTEAGDGEDGRLKSAVGIGTLLEDGIGDTVRVSLTEDPEFEIPVCRDLVKRYEGQPDHTVYTTGTVPGFPTSKPTYNPLAYKRRETFAVDNMGAKHVPVVIADFSKQNSITPEHLRTIGYTYNEALDKWSISDAAADYIFTGNQLIDFALPGTLKVITYPDTWLQATDKTKYFPIFQDSGYVTAAQKSNLVNFVMIDCFNDETDLNDFTHLDSLANDPTVVLCLSSTNKNAMQSVRRMLVELQSRDIKNPVILITDSNWNTPDEHLIHYGTETGALLLDGFGDGICLGMSATAYTNASVNSSGRNYSSNQSVEQFINNTAFSILQATRTRISKTEYISCPSCGRTLFDLQETTAKIRSVTNHLKGVKIAIMGCIVNGPGEMADADFGYVGSGPGKITLYKGKEVVKRNVNSEVAVEELINLLKENDAWVDVAAETV</sequence>
<dbReference type="Proteomes" id="UP001597511">
    <property type="component" value="Unassembled WGS sequence"/>
</dbReference>
<evidence type="ECO:0000256" key="1">
    <source>
        <dbReference type="ARBA" id="ARBA00022485"/>
    </source>
</evidence>
<dbReference type="SUPFAM" id="SSF56014">
    <property type="entry name" value="Nitrite and sulphite reductase 4Fe-4S domain-like"/>
    <property type="match status" value="1"/>
</dbReference>
<dbReference type="InterPro" id="IPR058579">
    <property type="entry name" value="IspG_C"/>
</dbReference>
<dbReference type="InterPro" id="IPR011005">
    <property type="entry name" value="Dihydropteroate_synth-like_sf"/>
</dbReference>
<accession>A0ABW6A4G5</accession>
<keyword evidence="6 7" id="KW-0414">Isoprene biosynthesis</keyword>
<dbReference type="EC" id="1.17.7.3" evidence="7"/>
<evidence type="ECO:0000256" key="4">
    <source>
        <dbReference type="ARBA" id="ARBA00023004"/>
    </source>
</evidence>
<keyword evidence="3 7" id="KW-0560">Oxidoreductase</keyword>
<dbReference type="InterPro" id="IPR004588">
    <property type="entry name" value="IspG_bac-typ"/>
</dbReference>
<proteinExistence type="inferred from homology"/>
<evidence type="ECO:0000256" key="6">
    <source>
        <dbReference type="ARBA" id="ARBA00023229"/>
    </source>
</evidence>
<name>A0ABW6A4G5_9BACT</name>
<dbReference type="InterPro" id="IPR058578">
    <property type="entry name" value="IspG_TIM"/>
</dbReference>
<gene>
    <name evidence="7 10" type="primary">ispG</name>
    <name evidence="10" type="ORF">ACFS6H_06520</name>
</gene>
<dbReference type="EMBL" id="JBHUOZ010000001">
    <property type="protein sequence ID" value="MFD2919360.1"/>
    <property type="molecule type" value="Genomic_DNA"/>
</dbReference>
<keyword evidence="5 7" id="KW-0411">Iron-sulfur</keyword>
<dbReference type="InterPro" id="IPR017178">
    <property type="entry name" value="IspG_atypical"/>
</dbReference>
<evidence type="ECO:0000313" key="10">
    <source>
        <dbReference type="EMBL" id="MFD2919360.1"/>
    </source>
</evidence>
<evidence type="ECO:0000256" key="5">
    <source>
        <dbReference type="ARBA" id="ARBA00023014"/>
    </source>
</evidence>
<comment type="function">
    <text evidence="7">Converts 2C-methyl-D-erythritol 2,4-cyclodiphosphate (ME-2,4cPP) into 1-hydroxy-2-methyl-2-(E)-butenyl 4-diphosphate.</text>
</comment>
<dbReference type="RefSeq" id="WP_386096470.1">
    <property type="nucleotide sequence ID" value="NZ_JBHUOZ010000001.1"/>
</dbReference>
<keyword evidence="2 7" id="KW-0479">Metal-binding</keyword>
<organism evidence="10 11">
    <name type="scientific">Terrimonas rubra</name>
    <dbReference type="NCBI Taxonomy" id="1035890"/>
    <lineage>
        <taxon>Bacteria</taxon>
        <taxon>Pseudomonadati</taxon>
        <taxon>Bacteroidota</taxon>
        <taxon>Chitinophagia</taxon>
        <taxon>Chitinophagales</taxon>
        <taxon>Chitinophagaceae</taxon>
        <taxon>Terrimonas</taxon>
    </lineage>
</organism>
<keyword evidence="1 7" id="KW-0004">4Fe-4S</keyword>
<comment type="caution">
    <text evidence="10">The sequence shown here is derived from an EMBL/GenBank/DDBJ whole genome shotgun (WGS) entry which is preliminary data.</text>
</comment>
<dbReference type="PANTHER" id="PTHR30454:SF0">
    <property type="entry name" value="4-HYDROXY-3-METHYLBUT-2-EN-1-YL DIPHOSPHATE SYNTHASE (FERREDOXIN), CHLOROPLASTIC"/>
    <property type="match status" value="1"/>
</dbReference>
<feature type="domain" description="IspG TIM-barrel" evidence="8">
    <location>
        <begin position="16"/>
        <end position="285"/>
    </location>
</feature>
<evidence type="ECO:0000256" key="2">
    <source>
        <dbReference type="ARBA" id="ARBA00022723"/>
    </source>
</evidence>
<dbReference type="Gene3D" id="3.20.20.20">
    <property type="entry name" value="Dihydropteroate synthase-like"/>
    <property type="match status" value="1"/>
</dbReference>
<dbReference type="InterPro" id="IPR045854">
    <property type="entry name" value="NO2/SO3_Rdtase_4Fe4S_sf"/>
</dbReference>
<feature type="binding site" evidence="7">
    <location>
        <position position="620"/>
    </location>
    <ligand>
        <name>[4Fe-4S] cluster</name>
        <dbReference type="ChEBI" id="CHEBI:49883"/>
    </ligand>
</feature>